<proteinExistence type="predicted"/>
<feature type="transmembrane region" description="Helical" evidence="2">
    <location>
        <begin position="6"/>
        <end position="23"/>
    </location>
</feature>
<evidence type="ECO:0000313" key="3">
    <source>
        <dbReference type="EMBL" id="SVC12132.1"/>
    </source>
</evidence>
<dbReference type="EMBL" id="UINC01074692">
    <property type="protein sequence ID" value="SVC12132.1"/>
    <property type="molecule type" value="Genomic_DNA"/>
</dbReference>
<keyword evidence="2" id="KW-0472">Membrane</keyword>
<keyword evidence="2" id="KW-1133">Transmembrane helix</keyword>
<name>A0A382JLA7_9ZZZZ</name>
<evidence type="ECO:0000256" key="1">
    <source>
        <dbReference type="SAM" id="MobiDB-lite"/>
    </source>
</evidence>
<evidence type="ECO:0000256" key="2">
    <source>
        <dbReference type="SAM" id="Phobius"/>
    </source>
</evidence>
<feature type="compositionally biased region" description="Basic and acidic residues" evidence="1">
    <location>
        <begin position="42"/>
        <end position="66"/>
    </location>
</feature>
<gene>
    <name evidence="3" type="ORF">METZ01_LOCUS264986</name>
</gene>
<sequence length="94" mass="11183">MEADVIAPMAIFFFSIALLTFWFKKRWKKKSEPEPEPSSDGNFEKYTREPEPPEIEPEPKKLKPEPSEIEPEPDERDSRKFTYDKPPEREPDEQ</sequence>
<protein>
    <submittedName>
        <fullName evidence="3">Uncharacterized protein</fullName>
    </submittedName>
</protein>
<keyword evidence="2" id="KW-0812">Transmembrane</keyword>
<feature type="region of interest" description="Disordered" evidence="1">
    <location>
        <begin position="29"/>
        <end position="94"/>
    </location>
</feature>
<feature type="compositionally biased region" description="Basic and acidic residues" evidence="1">
    <location>
        <begin position="76"/>
        <end position="94"/>
    </location>
</feature>
<dbReference type="AlphaFoldDB" id="A0A382JLA7"/>
<accession>A0A382JLA7</accession>
<reference evidence="3" key="1">
    <citation type="submission" date="2018-05" db="EMBL/GenBank/DDBJ databases">
        <authorList>
            <person name="Lanie J.A."/>
            <person name="Ng W.-L."/>
            <person name="Kazmierczak K.M."/>
            <person name="Andrzejewski T.M."/>
            <person name="Davidsen T.M."/>
            <person name="Wayne K.J."/>
            <person name="Tettelin H."/>
            <person name="Glass J.I."/>
            <person name="Rusch D."/>
            <person name="Podicherti R."/>
            <person name="Tsui H.-C.T."/>
            <person name="Winkler M.E."/>
        </authorList>
    </citation>
    <scope>NUCLEOTIDE SEQUENCE</scope>
</reference>
<organism evidence="3">
    <name type="scientific">marine metagenome</name>
    <dbReference type="NCBI Taxonomy" id="408172"/>
    <lineage>
        <taxon>unclassified sequences</taxon>
        <taxon>metagenomes</taxon>
        <taxon>ecological metagenomes</taxon>
    </lineage>
</organism>